<accession>W4FTT4</accession>
<dbReference type="AlphaFoldDB" id="W4FTT4"/>
<feature type="compositionally biased region" description="Low complexity" evidence="2">
    <location>
        <begin position="1059"/>
        <end position="1073"/>
    </location>
</feature>
<organism evidence="3">
    <name type="scientific">Aphanomyces astaci</name>
    <name type="common">Crayfish plague agent</name>
    <dbReference type="NCBI Taxonomy" id="112090"/>
    <lineage>
        <taxon>Eukaryota</taxon>
        <taxon>Sar</taxon>
        <taxon>Stramenopiles</taxon>
        <taxon>Oomycota</taxon>
        <taxon>Saprolegniomycetes</taxon>
        <taxon>Saprolegniales</taxon>
        <taxon>Verrucalvaceae</taxon>
        <taxon>Aphanomyces</taxon>
    </lineage>
</organism>
<feature type="region of interest" description="Disordered" evidence="2">
    <location>
        <begin position="491"/>
        <end position="513"/>
    </location>
</feature>
<dbReference type="GeneID" id="20815648"/>
<dbReference type="VEuPathDB" id="FungiDB:H257_13652"/>
<name>W4FTT4_APHAT</name>
<feature type="coiled-coil region" evidence="1">
    <location>
        <begin position="311"/>
        <end position="338"/>
    </location>
</feature>
<keyword evidence="1" id="KW-0175">Coiled coil</keyword>
<feature type="region of interest" description="Disordered" evidence="2">
    <location>
        <begin position="1046"/>
        <end position="1073"/>
    </location>
</feature>
<sequence>MSYHSVGVRNRVQYATQRIEQLESIDKRHWRLEENAVDNNHSACVVMLSSYIETSLRQAKYHHGFHKAVLCVEIFKHMLFNLDREALSPLFVYCEAMEHFVASIHKTKALDGANNAGVSPLSPSPTTTARDTLSPRFKRSGVAPMPLTIPLTPGRPKRFIELPKQERHVLQVAFYLKDVLTKLAGSIGSKPAGKFKSHRMPVVATSMTTTTVDILPLDVVRALRAIKTKLRKNEFFADLPNLVADAGKTSKGGDSRQANTHQAFSSFFLCLHEVVRSTSYHSIELADGAFDLLGEVLRAIQNYIVEVVGQRKEHRSRIRGLRALRQQLRAQFAAMEAETHDIAQEAIKLSTVLSAIEFELDVLHDECEWHAQSKRLFLDTVRYQAIQIGALRDASDQPPLVFVNADGSSKVLQPGTAILRAENVPHIRYLVQLLALSRSFVHVRLNDPRVMDANPSRKLTLNKMNHQGRAETLKMHLMNQRPRDAAAVVVDPTPPPNGNEGAAGGASPGDKSAAAAANALHKVTDAELTALSSIHECLRAVEGFMGDEARRDHSSTVSTGCQIDASVHLLEDVNNPADSISSGGVSSGPDNSTGAVVLARELAKLPMPWRTAFSLLHDDETATLLSKDEMLHDVSAIYAAYDDMLVRPSHHDEVILNTTTLPFTAFVMSYFMVFPRKVPSTSHESSADSCIEPDAEIRQGPAWASWECARLVVSVQVHVQGAVGVDWLGYFAVFLGLSRTLTLPLPRALDAFLLARRMLYATTVMRQRHADPSSMDVIWVMAKDAMLPSAAYSLHTTAVKILGTFTRTPDVYLNVLADKSTSVDLFTEDDVGNRGVSAALVLHVDTALLVLMQAWVREHHHTLQVLQRIFGAALTHDDGSISYGEFVTMWGFIDSTIPLDRLCTIYMHAAQHDSASACGDAATTHLIQSLYTSECFAELKKPWLGVSAMHVACPHQRVWDEGVDGLVAMWRATRDRVLDRLGELKATTQVNLAMVHTCEERQVKLERLLAAATAVDCDDVPTAVEMAWFACHFLQQDIHATTHAIMRQQKPNKKPHHWAPPTTSSVVSSSSKKAGVVAEVLVDRRSSVPHMQHSE</sequence>
<reference evidence="3" key="1">
    <citation type="submission" date="2013-12" db="EMBL/GenBank/DDBJ databases">
        <title>The Genome Sequence of Aphanomyces astaci APO3.</title>
        <authorList>
            <consortium name="The Broad Institute Genomics Platform"/>
            <person name="Russ C."/>
            <person name="Tyler B."/>
            <person name="van West P."/>
            <person name="Dieguez-Uribeondo J."/>
            <person name="Young S.K."/>
            <person name="Zeng Q."/>
            <person name="Gargeya S."/>
            <person name="Fitzgerald M."/>
            <person name="Abouelleil A."/>
            <person name="Alvarado L."/>
            <person name="Chapman S.B."/>
            <person name="Gainer-Dewar J."/>
            <person name="Goldberg J."/>
            <person name="Griggs A."/>
            <person name="Gujja S."/>
            <person name="Hansen M."/>
            <person name="Howarth C."/>
            <person name="Imamovic A."/>
            <person name="Ireland A."/>
            <person name="Larimer J."/>
            <person name="McCowan C."/>
            <person name="Murphy C."/>
            <person name="Pearson M."/>
            <person name="Poon T.W."/>
            <person name="Priest M."/>
            <person name="Roberts A."/>
            <person name="Saif S."/>
            <person name="Shea T."/>
            <person name="Sykes S."/>
            <person name="Wortman J."/>
            <person name="Nusbaum C."/>
            <person name="Birren B."/>
        </authorList>
    </citation>
    <scope>NUCLEOTIDE SEQUENCE [LARGE SCALE GENOMIC DNA]</scope>
    <source>
        <strain evidence="3">APO3</strain>
    </source>
</reference>
<evidence type="ECO:0000313" key="3">
    <source>
        <dbReference type="EMBL" id="ETV70882.1"/>
    </source>
</evidence>
<proteinExistence type="predicted"/>
<gene>
    <name evidence="3" type="ORF">H257_13652</name>
</gene>
<protein>
    <submittedName>
        <fullName evidence="3">Uncharacterized protein</fullName>
    </submittedName>
</protein>
<dbReference type="OrthoDB" id="76236at2759"/>
<evidence type="ECO:0000256" key="1">
    <source>
        <dbReference type="SAM" id="Coils"/>
    </source>
</evidence>
<dbReference type="EMBL" id="KI913163">
    <property type="protein sequence ID" value="ETV70882.1"/>
    <property type="molecule type" value="Genomic_DNA"/>
</dbReference>
<evidence type="ECO:0000256" key="2">
    <source>
        <dbReference type="SAM" id="MobiDB-lite"/>
    </source>
</evidence>
<dbReference type="RefSeq" id="XP_009839545.1">
    <property type="nucleotide sequence ID" value="XM_009841243.1"/>
</dbReference>